<feature type="compositionally biased region" description="Basic and acidic residues" evidence="5">
    <location>
        <begin position="250"/>
        <end position="263"/>
    </location>
</feature>
<dbReference type="PANTHER" id="PTHR43851">
    <property type="match status" value="1"/>
</dbReference>
<dbReference type="GO" id="GO:0005524">
    <property type="term" value="F:ATP binding"/>
    <property type="evidence" value="ECO:0007669"/>
    <property type="project" value="UniProtKB-KW"/>
</dbReference>
<comment type="similarity">
    <text evidence="1">Belongs to the protein kinase superfamily. ADCK protein kinase family.</text>
</comment>
<evidence type="ECO:0000256" key="2">
    <source>
        <dbReference type="ARBA" id="ARBA00022679"/>
    </source>
</evidence>
<feature type="compositionally biased region" description="Polar residues" evidence="5">
    <location>
        <begin position="116"/>
        <end position="141"/>
    </location>
</feature>
<protein>
    <submittedName>
        <fullName evidence="7">ABC1-domain-containing protein</fullName>
    </submittedName>
</protein>
<evidence type="ECO:0000313" key="7">
    <source>
        <dbReference type="EMBL" id="KAF2231878.1"/>
    </source>
</evidence>
<keyword evidence="3" id="KW-0547">Nucleotide-binding</keyword>
<feature type="compositionally biased region" description="Polar residues" evidence="5">
    <location>
        <begin position="311"/>
        <end position="327"/>
    </location>
</feature>
<dbReference type="InterPro" id="IPR034646">
    <property type="entry name" value="ADCK3_dom"/>
</dbReference>
<dbReference type="GO" id="GO:0006744">
    <property type="term" value="P:ubiquinone biosynthetic process"/>
    <property type="evidence" value="ECO:0007669"/>
    <property type="project" value="TreeGrafter"/>
</dbReference>
<name>A0A6A6H210_VIRVR</name>
<dbReference type="PANTHER" id="PTHR43851:SF3">
    <property type="entry name" value="COENZYME Q8"/>
    <property type="match status" value="1"/>
</dbReference>
<keyword evidence="2" id="KW-0808">Transferase</keyword>
<feature type="region of interest" description="Disordered" evidence="5">
    <location>
        <begin position="306"/>
        <end position="331"/>
    </location>
</feature>
<dbReference type="CDD" id="cd13970">
    <property type="entry name" value="ABC1_ADCK3"/>
    <property type="match status" value="1"/>
</dbReference>
<feature type="domain" description="ABC1 atypical kinase-like" evidence="6">
    <location>
        <begin position="420"/>
        <end position="666"/>
    </location>
</feature>
<evidence type="ECO:0000256" key="1">
    <source>
        <dbReference type="ARBA" id="ARBA00009670"/>
    </source>
</evidence>
<dbReference type="GO" id="GO:0016740">
    <property type="term" value="F:transferase activity"/>
    <property type="evidence" value="ECO:0007669"/>
    <property type="project" value="UniProtKB-KW"/>
</dbReference>
<gene>
    <name evidence="7" type="ORF">EV356DRAFT_489368</name>
</gene>
<keyword evidence="4" id="KW-0067">ATP-binding</keyword>
<dbReference type="EMBL" id="ML991821">
    <property type="protein sequence ID" value="KAF2231878.1"/>
    <property type="molecule type" value="Genomic_DNA"/>
</dbReference>
<dbReference type="Proteomes" id="UP000800092">
    <property type="component" value="Unassembled WGS sequence"/>
</dbReference>
<organism evidence="7 8">
    <name type="scientific">Viridothelium virens</name>
    <name type="common">Speckled blister lichen</name>
    <name type="synonym">Trypethelium virens</name>
    <dbReference type="NCBI Taxonomy" id="1048519"/>
    <lineage>
        <taxon>Eukaryota</taxon>
        <taxon>Fungi</taxon>
        <taxon>Dikarya</taxon>
        <taxon>Ascomycota</taxon>
        <taxon>Pezizomycotina</taxon>
        <taxon>Dothideomycetes</taxon>
        <taxon>Dothideomycetes incertae sedis</taxon>
        <taxon>Trypetheliales</taxon>
        <taxon>Trypetheliaceae</taxon>
        <taxon>Viridothelium</taxon>
    </lineage>
</organism>
<sequence length="786" mass="86163">MAGKRLVDAAKLFNAARSIAKQHIALRSQKLDIYSKTSTLAKAVKSQTDRVTVTAEAAYNLAQRLDETGANYSSVFSSEAQSKGHDKSGPGRDSVAGEEDQTGAISKSVPADARTLQRQAESQIPSLATGSQPESPPTNDQDVFHERPRTATPELSSLPRMKLPKHTEDTQGSDANVQDGQINQDVYYSSRGHQTEQQLPQQEAEPVQEKVPEGINTDVFHSPKISKMLGGQKSGERQVGMRMNAASRTPLEHSKLAEGKDQDTFNVRTSAAGKLDQRRAVADSEVPELTIEHPDEEAKDLASLMAKDTDSSGATTEALSGSEQSSYKMHESRVPSTRFGRIWQYGGLATSMAFGAVGESWRRATGSGVSGGSLMLSEANMERLVAKLSRMRGAALKLGQMMSFQDSKMLPEPINQILQRVQDNADYMPASQRNQVLSANLGPEWRDLFNSFDEQPIAAASIGQVHKATLKSSNSPVAVKIQYPGVASSISSDLSNLSLLLTASRLLPKGLFLDKTIANARIELAWECDYIREARCASKFVELLSSPTDQEIFTVPKIHMEASGAQVLTADFMSGTAVTKLAPTLAQSQRDRIGTQLLRLCLRELCDFAFMQTDPNWTNFLFNPSTGKLELLDFGAAREYPQQFIAPYIRTLRAASRSDRDQIRELSIELGYLTGQESKAMADAHVNSVLTLAEPFAKGAPEVYDFRDQTVTERVRGFIPTMLRDRLAPPPEETYSLHRKLSGAFLLLARLGSRVPCKEIFEEAVGAWEGRGGTRTEEAERILEAE</sequence>
<keyword evidence="8" id="KW-1185">Reference proteome</keyword>
<dbReference type="SUPFAM" id="SSF56112">
    <property type="entry name" value="Protein kinase-like (PK-like)"/>
    <property type="match status" value="1"/>
</dbReference>
<evidence type="ECO:0000256" key="3">
    <source>
        <dbReference type="ARBA" id="ARBA00022741"/>
    </source>
</evidence>
<dbReference type="InterPro" id="IPR004147">
    <property type="entry name" value="ABC1_dom"/>
</dbReference>
<evidence type="ECO:0000259" key="6">
    <source>
        <dbReference type="Pfam" id="PF03109"/>
    </source>
</evidence>
<feature type="compositionally biased region" description="Polar residues" evidence="5">
    <location>
        <begin position="170"/>
        <end position="179"/>
    </location>
</feature>
<feature type="region of interest" description="Disordered" evidence="5">
    <location>
        <begin position="246"/>
        <end position="271"/>
    </location>
</feature>
<feature type="region of interest" description="Disordered" evidence="5">
    <location>
        <begin position="75"/>
        <end position="179"/>
    </location>
</feature>
<proteinExistence type="inferred from homology"/>
<dbReference type="OrthoDB" id="201153at2759"/>
<reference evidence="7" key="1">
    <citation type="journal article" date="2020" name="Stud. Mycol.">
        <title>101 Dothideomycetes genomes: a test case for predicting lifestyles and emergence of pathogens.</title>
        <authorList>
            <person name="Haridas S."/>
            <person name="Albert R."/>
            <person name="Binder M."/>
            <person name="Bloem J."/>
            <person name="Labutti K."/>
            <person name="Salamov A."/>
            <person name="Andreopoulos B."/>
            <person name="Baker S."/>
            <person name="Barry K."/>
            <person name="Bills G."/>
            <person name="Bluhm B."/>
            <person name="Cannon C."/>
            <person name="Castanera R."/>
            <person name="Culley D."/>
            <person name="Daum C."/>
            <person name="Ezra D."/>
            <person name="Gonzalez J."/>
            <person name="Henrissat B."/>
            <person name="Kuo A."/>
            <person name="Liang C."/>
            <person name="Lipzen A."/>
            <person name="Lutzoni F."/>
            <person name="Magnuson J."/>
            <person name="Mondo S."/>
            <person name="Nolan M."/>
            <person name="Ohm R."/>
            <person name="Pangilinan J."/>
            <person name="Park H.-J."/>
            <person name="Ramirez L."/>
            <person name="Alfaro M."/>
            <person name="Sun H."/>
            <person name="Tritt A."/>
            <person name="Yoshinaga Y."/>
            <person name="Zwiers L.-H."/>
            <person name="Turgeon B."/>
            <person name="Goodwin S."/>
            <person name="Spatafora J."/>
            <person name="Crous P."/>
            <person name="Grigoriev I."/>
        </authorList>
    </citation>
    <scope>NUCLEOTIDE SEQUENCE</scope>
    <source>
        <strain evidence="7">Tuck. ex Michener</strain>
    </source>
</reference>
<evidence type="ECO:0000313" key="8">
    <source>
        <dbReference type="Proteomes" id="UP000800092"/>
    </source>
</evidence>
<dbReference type="InterPro" id="IPR011009">
    <property type="entry name" value="Kinase-like_dom_sf"/>
</dbReference>
<evidence type="ECO:0000256" key="4">
    <source>
        <dbReference type="ARBA" id="ARBA00022840"/>
    </source>
</evidence>
<accession>A0A6A6H210</accession>
<dbReference type="Pfam" id="PF03109">
    <property type="entry name" value="ABC1"/>
    <property type="match status" value="1"/>
</dbReference>
<dbReference type="InterPro" id="IPR051409">
    <property type="entry name" value="Atypical_kinase_ADCK"/>
</dbReference>
<dbReference type="AlphaFoldDB" id="A0A6A6H210"/>
<evidence type="ECO:0000256" key="5">
    <source>
        <dbReference type="SAM" id="MobiDB-lite"/>
    </source>
</evidence>